<dbReference type="GO" id="GO:0032465">
    <property type="term" value="P:regulation of cytokinesis"/>
    <property type="evidence" value="ECO:0007669"/>
    <property type="project" value="InterPro"/>
</dbReference>
<feature type="compositionally biased region" description="Low complexity" evidence="30">
    <location>
        <begin position="880"/>
        <end position="900"/>
    </location>
</feature>
<evidence type="ECO:0000256" key="17">
    <source>
        <dbReference type="ARBA" id="ARBA00022786"/>
    </source>
</evidence>
<dbReference type="InterPro" id="IPR036322">
    <property type="entry name" value="WD40_repeat_dom_sf"/>
</dbReference>
<dbReference type="PROSITE" id="PS50143">
    <property type="entry name" value="BIR_REPEAT_2"/>
    <property type="match status" value="1"/>
</dbReference>
<evidence type="ECO:0000256" key="16">
    <source>
        <dbReference type="ARBA" id="ARBA00022776"/>
    </source>
</evidence>
<dbReference type="GO" id="GO:0005813">
    <property type="term" value="C:centrosome"/>
    <property type="evidence" value="ECO:0007669"/>
    <property type="project" value="UniProtKB-SubCell"/>
</dbReference>
<keyword evidence="23" id="KW-0131">Cell cycle</keyword>
<keyword evidence="16" id="KW-0498">Mitosis</keyword>
<feature type="region of interest" description="Disordered" evidence="30">
    <location>
        <begin position="1641"/>
        <end position="1691"/>
    </location>
</feature>
<evidence type="ECO:0000256" key="29">
    <source>
        <dbReference type="SAM" id="Coils"/>
    </source>
</evidence>
<keyword evidence="9" id="KW-0132">Cell division</keyword>
<protein>
    <recommendedName>
        <fullName evidence="25">Dual E2 ubiquitin-conjugating enzyme/E3 ubiquitin-protein ligase BIRC6</fullName>
    </recommendedName>
    <alternativeName>
        <fullName evidence="28">BIR repeat-containing ubiquitin-conjugating enzyme</fullName>
    </alternativeName>
    <alternativeName>
        <fullName evidence="27">Baculoviral IAP repeat-containing protein 6</fullName>
    </alternativeName>
    <alternativeName>
        <fullName evidence="26">Ubiquitin-conjugating BIR domain enzyme apollon</fullName>
    </alternativeName>
</protein>
<dbReference type="Gene3D" id="3.10.110.10">
    <property type="entry name" value="Ubiquitin Conjugating Enzyme"/>
    <property type="match status" value="1"/>
</dbReference>
<keyword evidence="33" id="KW-1185">Reference proteome</keyword>
<dbReference type="Proteomes" id="UP000075886">
    <property type="component" value="Unassembled WGS sequence"/>
</dbReference>
<feature type="region of interest" description="Disordered" evidence="30">
    <location>
        <begin position="4309"/>
        <end position="4364"/>
    </location>
</feature>
<dbReference type="SMART" id="SM00238">
    <property type="entry name" value="BIR"/>
    <property type="match status" value="1"/>
</dbReference>
<feature type="compositionally biased region" description="Polar residues" evidence="30">
    <location>
        <begin position="1669"/>
        <end position="1678"/>
    </location>
</feature>
<evidence type="ECO:0000256" key="13">
    <source>
        <dbReference type="ARBA" id="ARBA00022723"/>
    </source>
</evidence>
<dbReference type="InterPro" id="IPR022103">
    <property type="entry name" value="BIRC6"/>
</dbReference>
<evidence type="ECO:0000256" key="30">
    <source>
        <dbReference type="SAM" id="MobiDB-lite"/>
    </source>
</evidence>
<dbReference type="InterPro" id="IPR016135">
    <property type="entry name" value="UBQ-conjugating_enzyme/RWD"/>
</dbReference>
<keyword evidence="14" id="KW-0677">Repeat</keyword>
<dbReference type="FunFam" id="3.10.110.10:FF:000014">
    <property type="entry name" value="Baculoviral IAP repeat-containing protein 6"/>
    <property type="match status" value="1"/>
</dbReference>
<evidence type="ECO:0000313" key="32">
    <source>
        <dbReference type="EnsemblMetazoa" id="AFAF020878-PA"/>
    </source>
</evidence>
<evidence type="ECO:0000256" key="12">
    <source>
        <dbReference type="ARBA" id="ARBA00022703"/>
    </source>
</evidence>
<dbReference type="GO" id="GO:0030496">
    <property type="term" value="C:midbody"/>
    <property type="evidence" value="ECO:0007669"/>
    <property type="project" value="UniProtKB-SubCell"/>
</dbReference>
<feature type="compositionally biased region" description="Low complexity" evidence="30">
    <location>
        <begin position="4191"/>
        <end position="4210"/>
    </location>
</feature>
<feature type="compositionally biased region" description="Low complexity" evidence="30">
    <location>
        <begin position="3199"/>
        <end position="3214"/>
    </location>
</feature>
<comment type="similarity">
    <text evidence="24">Belongs to the BIRC6 family.</text>
</comment>
<evidence type="ECO:0000256" key="27">
    <source>
        <dbReference type="ARBA" id="ARBA00079718"/>
    </source>
</evidence>
<evidence type="ECO:0000256" key="25">
    <source>
        <dbReference type="ARBA" id="ARBA00069601"/>
    </source>
</evidence>
<dbReference type="STRING" id="69004.A0A182R119"/>
<dbReference type="Pfam" id="PF00179">
    <property type="entry name" value="UQ_con"/>
    <property type="match status" value="1"/>
</dbReference>
<name>A0A182R119_9DIPT</name>
<evidence type="ECO:0000256" key="15">
    <source>
        <dbReference type="ARBA" id="ARBA00022753"/>
    </source>
</evidence>
<evidence type="ECO:0000256" key="5">
    <source>
        <dbReference type="ARBA" id="ARBA00004647"/>
    </source>
</evidence>
<feature type="region of interest" description="Disordered" evidence="30">
    <location>
        <begin position="5445"/>
        <end position="5509"/>
    </location>
</feature>
<keyword evidence="22" id="KW-0206">Cytoskeleton</keyword>
<feature type="region of interest" description="Disordered" evidence="30">
    <location>
        <begin position="4539"/>
        <end position="4559"/>
    </location>
</feature>
<feature type="compositionally biased region" description="Low complexity" evidence="30">
    <location>
        <begin position="4483"/>
        <end position="4497"/>
    </location>
</feature>
<keyword evidence="29" id="KW-0175">Coiled coil</keyword>
<evidence type="ECO:0000256" key="2">
    <source>
        <dbReference type="ARBA" id="ARBA00004198"/>
    </source>
</evidence>
<dbReference type="PROSITE" id="PS50127">
    <property type="entry name" value="UBC_2"/>
    <property type="match status" value="1"/>
</dbReference>
<evidence type="ECO:0000256" key="14">
    <source>
        <dbReference type="ARBA" id="ARBA00022737"/>
    </source>
</evidence>
<reference evidence="32" key="2">
    <citation type="submission" date="2020-05" db="UniProtKB">
        <authorList>
            <consortium name="EnsemblMetazoa"/>
        </authorList>
    </citation>
    <scope>IDENTIFICATION</scope>
    <source>
        <strain evidence="32">FAR1</strain>
    </source>
</reference>
<dbReference type="GO" id="GO:0000922">
    <property type="term" value="C:spindle pole"/>
    <property type="evidence" value="ECO:0007669"/>
    <property type="project" value="UniProtKB-SubCell"/>
</dbReference>
<evidence type="ECO:0000256" key="23">
    <source>
        <dbReference type="ARBA" id="ARBA00023306"/>
    </source>
</evidence>
<organism evidence="32 33">
    <name type="scientific">Anopheles farauti</name>
    <dbReference type="NCBI Taxonomy" id="69004"/>
    <lineage>
        <taxon>Eukaryota</taxon>
        <taxon>Metazoa</taxon>
        <taxon>Ecdysozoa</taxon>
        <taxon>Arthropoda</taxon>
        <taxon>Hexapoda</taxon>
        <taxon>Insecta</taxon>
        <taxon>Pterygota</taxon>
        <taxon>Neoptera</taxon>
        <taxon>Endopterygota</taxon>
        <taxon>Diptera</taxon>
        <taxon>Nematocera</taxon>
        <taxon>Culicoidea</taxon>
        <taxon>Culicidae</taxon>
        <taxon>Anophelinae</taxon>
        <taxon>Anopheles</taxon>
    </lineage>
</organism>
<dbReference type="GO" id="GO:0005634">
    <property type="term" value="C:nucleus"/>
    <property type="evidence" value="ECO:0007669"/>
    <property type="project" value="TreeGrafter"/>
</dbReference>
<dbReference type="Pfam" id="PF00653">
    <property type="entry name" value="BIR"/>
    <property type="match status" value="1"/>
</dbReference>
<feature type="compositionally biased region" description="Low complexity" evidence="30">
    <location>
        <begin position="5349"/>
        <end position="5386"/>
    </location>
</feature>
<evidence type="ECO:0000313" key="33">
    <source>
        <dbReference type="Proteomes" id="UP000075886"/>
    </source>
</evidence>
<evidence type="ECO:0000256" key="9">
    <source>
        <dbReference type="ARBA" id="ARBA00022618"/>
    </source>
</evidence>
<accession>A0A182R119</accession>
<sequence>MASSDDQWLKEDGYLNVDAESCSIVYHPFLNVILVIASNNEVKLLDVNSGVILQSYRISDTNTVRCRYLPQQDKILLWNGRNICMRGDYNGVLLLDTILQAPVTSTDDRVRLELLLSEALLFLQCLQNLEEHGLENMSDVTNELTQKIGEAQAHSKRGIKAQKWETVCLELPHSSLRMVASGVVMQLRRLDQHIPAMAIASAINERLTDLLRGARGTESAKSVQRFQMYSEAARRQTFEAWPHMDYKWVLPDQMAQAGFYHQPGENGNKDRAMCFTCTVCLVCWEKTDEPWSEHERHSPDCPFVKGEFTQNVPLSVTYATSPAVATAGFSLISAGDRGVVFCTGNPSGDVTVWNIERQLTKVHEFQVKLHPDILTTTTISPLATVNSIELSALAAYFVRSPAGCGVLQRRASLSLKPKMLGTKIVAGVRVNSTEPYGENEYENRQARETTLLLIVYNIEDPVVDEASPGSPTLVSKTIGSLPAASLSNAGNGSGGIGGVKKSNLFTILEGAEEDAMKLLTERPSDLMKEFKHVKKMITTARNEMILKNKYYAGNSENDSASVPVAPVDDNPVSNANTTLPSTSMNIVTDALATGISSAAIAGATGDGDGSGDGNGGGGGGGGGVGDGTDEGTATTETGICCMPLQYIELPPILANSFDQYYISDTVPSSDNRYLLVVVKYDSGTVVTTPTTIDTGETSSAADSAVQTDELTAKHVHAILFLYTLNEDGLVGPDDPLATWLMREQVPLEITMLPKCDGAGRHFGGPETEQGIFVMTCADGKLRIVSLKTLAILSEASVRDDRFVSVTYCKSLERLCGCTAKGCLHFYSFYDLDADSSDERDEELVVPSSTAIDCADSKVSLTTSTETKAALSNDGVVPVDAGASSAGGASTGAAQQQQHAQQHPDGVGLEWLLAFRKDITNPNHLKVLHSLTLFSELLTPYSAEVPACWNELEQAQKQRRNPQHLRPGDDTHLTKTWRLHNDASTWDEHLIELNLPKCTSLGHIDFKFSLYQPCANSPAIQVTLLKQKSMGLCTRRKTQSIHRVDESINFNIGAAEGKHFVENPVLSEEYLQARNAEIIVGPIELASCMDLSEQGGCVTLTSPKLLKSKGRNYLLHIKTMTDLSKDGQGKTRVPVRKKGITSILLTSLSNVAIPPNAPSGGAVQVGKDGSLTILPVPSPAGAAATIKTRTNDFYIGCDWLNEISITVRATRQLYKVELERAQRLAMLDSNMLLDNLLNILHQNVAASSTEKAGGDGGDGSEENCFKTAPPASTTADEENMIIMQQNLALDILIWIVTIRMMRYRYPKNPFAKRATPTEVRNVAATDLNVQQTECVQIVEKHLEQMIRHCIVLTNRSIAHKCVKLISLTLEGAQNMIDKAVCNAFEQSLNDAIVKCLPDLVNSNHAGALRWFSLLVSGTTLVENHLTVADHCLRLLKVIAEELQKRNNPYTALLRTRFGLHGSPFDSEVFDAQVLDGRIGYGAGVGNSGVGYTGFGPGAATNGHGSSPIDLRLMCFADGADLKCLSEQLRSRSIGTHFMGLLEVEPLHYSCCATSDATRLENIDANGNATTTTTTNTSAGNGFVNTVTSGTANGITVEPLSTANILMDEFVLDNPSNGSSYAIKVDTPEGSDTMIVSYSEVDPQHANNSSNHGSSSSSSSVDSSKKKAAKPTNTSSNVVPSTEEGKEILGDGGVNNAKNVFVDKIFFSALQKHKLKSAGAPIYLHSSTSSATEAKPQTPLIESEVSAEKASVESAYGDVYVDVESLVSEPTEEIGGMRLMSDEELRSYKLVSFASDQQTTAAPPSYQTTQLENKMQEYLEEKNTAEVKNASDKEQSGGGVEIGGAAGAGGSGGGGGGAGGGGLPWHKLLASPPKQTIVVERMHSSAIRYVTLDFGAPIMLTDAIIPAHSDLASLSIDVWCFEEETDSVRLVVSQDIHSRTLVLSDLQPPPICRYLKITITGRYGMTATRCRIPMGSFFGHIVVLDREAYADPVMKFIQKRKTNVQAQIKILKALYEDVHCRYCLASSKLMDLLVPYFNSDASNIAHMQAFLNRMKDTSFGGGFGADLYNPSGSGAAAASIECAKVTAAYEECMGFQHQLNVIRRVMDRLRPAPQLVSPIPMSGNGGFSDLSSIYTDKLRIMSECLIEVVLQLITMYGSMPALGILEQQQQQEQQQSQEPQSERQHQHISQEMCNLLFDTMVIASDAHTQLATCSMLVRMCCFEPWWGDFLADKFLTLYSSQNDRIFPQDRVFLLLSYLGRRSIAIGRNRTTVIDAILRSLATLLAPLATDGASGMSIWCSTDLNLLGWILLFLSVCLDDGTEGRKDQTNLRWDFMSGETDMVKARMNINNGGLRTLTRSFKKRLIQTKQYSSLSGAASKLEMALKQQENQLKKLTVNIKQSFGDYFNEINNKVKVIEEAMITPMSKSELDSSSGILSSAQNASFGATTIGSTSGTTSNHMSSSKSVGKYINLATDRAMRDAAAAAAASETSGVGGHSSSVTVDTGADGETPFDRGLKSMKIGKIIVVIRGLIGLLLSMDFSCNMDIFLITCKIIARLVMACRPALQLSKIITTNQLLQLVRIAVWENQQQPWAVHAITCLLQDVLEADKSFKDDENDSSESSSDEGNGIGVSAVGSTLGASSSSMHAMRPPVEVPYKAQQQQHPLQNNHHVSCDLSYADVAKNQLPSVVECDDPEMEDILVIDDMLTVREKRFLKRDIGAFSSFASKYSVTSKTVSSAMDARLEMGLDTNVEIVLRRLTTRAAFNLITSLPHVAMMPELIGLSELTGQQTAADQLPPWSDAIMDAWSGPEYLQGVETNTMLTEVFDNILSDLHQVDSWLNLEKILQLWLTLNGVTLENIPGSCSTGLNPYSFPRIPFGDRAVHGLLKALATHPNIKLRAWCLGFHCLILACKPHFEADGVESMAGSEQHFRKMGALIVNDENFEKMLLRFFSGADQSMVAMDGGGNSRYAGPTVCKLVVELFIWLDLRCNVRPKLKETLLRVTLHLVQFGGAIANQQGPIDAQSQMIKELLNFSYDKSDLGIAMSIIECVSHLVYNNVVNVEKLYCQKSVETNNSSGILSGGMRFSSLFATVFNAESNRTCKSATDSSLLVDLLKLASILVNTKNPHAGAELTGGVAGTSDDNVGSSATGVGGSHTIGVDNLNTSSESQTDEIKAEQQHTGGASAPGSVGSGFIGGGTGNGSSNNANTAGAGTGNTENRPKIPCFADTVLQHSPTMNRLLSALSHCSHSSLTMLVATSVNYNAAGGDSTGSGSSGSGNKGARNTYPELCTVADAVFQLLLYLSRTASQNELVVKPLFEYINNVSSVRHAMPKLHLSEPFLWFILKVLSTPGSVAIFTELGGIQVLCESLVRSNRALINTQPSLVSMIMQRLSKSSVGALHGMSGGSGGNSGGSGSGAAGGNGGGMTGGNGGGSSSKKTTPMVATPRNDEGLINFAPYCSITSDNQSVQAADVLIQTPIASHRRARNPAWSYLFYPNESNVDLTITLPTAVLLKEVQLQPHLATLASCPSAVAIEVTRDSILGPIPITQPISTVGMTCIRLRFAQPEIATSVIIRLYRPRDAMNIGLTQISILGTTTFGELPPPGGAFGAGPSGSLSGWANCPLTVGGSSGGATGVNLKPSNDLYNSCNYRKAFGLGDADGAGAAGVGLGGSGGLGGGYGYGEDDRMTGAAAARTSLGWLRILTQCFSVTIYYADQQLANRVIDAANEVNGFMEACCALLNIAPNSPNDTLQNLETVLLKLGLHSREMGLRLINNLLRQSIPQTFQLSNDSISDLLYQLCTMQNEYTRDRLQAMLDWVQTLYERYRQNVVVSGGGGSSSSSSSGSSTINYHRLALHSTNPYSGFVRCLAAILWQAYATDLIPELVEMITRDLFDVLFSWVRDLAQYETSTTGVGGPLKKALDALLCSVCCIRPEFFTMLLRRLGVLVPNLSTDLTASISDDRKDGERRTDDSKQEESDTTEWYSHLVIEDITALDLTYSQLATIAMACQSPLAIQQLIDSGLPKLLNSVILEFCRRAKDCVERQRQHRGTNHPSGSSAPEGGCLTDADKWSGGGGGGGSTGESDKSVRSHPMVNVQKVTEILAFFTELCSEGHMRDWLGSHEGSIFWEPLLLLLCNTQLANVTRDITTQSCLALEECFIKFLSRVTTCHPKNQEVLTINLISVIRKSDPSEDGTSAPASSSSSSTESATPTASFSRNCISGFTRRLVLQILLESEKIMVAVRSDLLLLHNRDTCAGGLYNSIVNHPSKRPNAHLMLFQLSTNAKCQDILDQCVAAVYQPILPSAVPTNVAASSSTLSVPSQQQQQQQAQQPQQSVPGPSSTPAGGGELSLLSSSVGSGSAATGTSNTAGCRENELWELGMGLEILSVAAGVTAKDKRLKEAKNQATTMRWKDLMEGMFKIKMDDSKLSIPDGIFLTHSAVPEVIITSDTTIAQLLTMLKSAGVSLSIPCINLNLIDVKNRPQNETPSSGESSSSSAPGSSAYMRATEFLPHPSPLQIFSSRGGLSLLAHHLPTVYPEMPKSSAHYLDKDRSPSGGLGGLGGAGSGGNEWVKLEQMDEIYEDLDDIVAESSPKAQSITAIPQHSLAAFALFLKLPAYSEVLLNDTVRAQCLLRLILGVTSDGEGNEIYSLPLSSSLPTLPFEVFRQLLESSPLTTDDGVLLRRMVIEVGAIHLVLNCLSIFTHHNNAGSVRTGSAAASSGGSVGTSGASSSNNVYDSLYQVLSLGGNGNKSSSNMTANAAAVAANSTEDQQNADDKGHMYWAKGTGFGTGSTQQSWNVEQALMRQKSEEEHVTVLLQVLSSYINPGCNSYVISAGAEELHNYKDSFESVGELPPIFLDLIQQSCLIPALSSYLRNDSVLDITRHIPLYRAILQLLRAISVSNQLAMLLVNKNANEGKLSIAGLLSNMKACVDTYASRLKVNKKSNLKGQTQKIIVNLDDGDDEGLALMMHDIQLTSLLVQNATNMDTAGSSEEEEKQSIPRLVTKSLEEKYLEIMKALQFDTYEMIAESENGYRFTISHHFETNVRMAGDRGHPGRVKRLAQETVTLSTSLPLSYSSSVFVRCDTDRLDIMKVLITGPAETPYANGCFEFDVYFPPDYPNSPMMINLETTGRNTVRFNPNLYNDGKVCLSVLNTWHGRPEEKWNAHTSSFLQVLVSIQSLILVPEPYFNEPGFERSRGTPTGTHSSREYNSNIYQACVRHAMLEQLRHPCPCFQDVIHAHFWLKRNEICTQIEEWIAELSHPLQHERTGRTISFNAMVLRRQYRQLRDELSKLAPPPGIEASDYPFNVRGITPTTPSTVAGATNTTVVGPTVSVVSSGNSLFIGSSSPSMSSFLSSSSSSSTSSSSSSSSSSSTSSSSSSSTSSSSSNTSVHSQQAADANVATAQSESIDSIEDDAGAVVELGTTLREEGHETDSGGMMTEEVAVVFSDHSEEQGSELNAHSAVGCSESTSSSVSAGSGDNSSSSSSTNSSESTAVTGGLSEEMTSGSNQLPAMVDGIEKPAAISSGSVNESLDDDADLLLEEMALSMV</sequence>
<dbReference type="EMBL" id="AXCN02001467">
    <property type="status" value="NOT_ANNOTATED_CDS"/>
    <property type="molecule type" value="Genomic_DNA"/>
</dbReference>
<evidence type="ECO:0000256" key="20">
    <source>
        <dbReference type="ARBA" id="ARBA00023034"/>
    </source>
</evidence>
<dbReference type="GO" id="GO:0006915">
    <property type="term" value="P:apoptotic process"/>
    <property type="evidence" value="ECO:0007669"/>
    <property type="project" value="UniProtKB-KW"/>
</dbReference>
<feature type="region of interest" description="Disordered" evidence="30">
    <location>
        <begin position="4185"/>
        <end position="4210"/>
    </location>
</feature>
<dbReference type="SUPFAM" id="SSF54495">
    <property type="entry name" value="UBC-like"/>
    <property type="match status" value="1"/>
</dbReference>
<feature type="compositionally biased region" description="Gly residues" evidence="30">
    <location>
        <begin position="3187"/>
        <end position="3198"/>
    </location>
</feature>
<keyword evidence="7" id="KW-0597">Phosphoprotein</keyword>
<keyword evidence="15" id="KW-0967">Endosome</keyword>
<keyword evidence="10" id="KW-0808">Transferase</keyword>
<feature type="compositionally biased region" description="Basic and acidic residues" evidence="30">
    <location>
        <begin position="3956"/>
        <end position="3973"/>
    </location>
</feature>
<feature type="region of interest" description="Disordered" evidence="30">
    <location>
        <begin position="3955"/>
        <end position="3976"/>
    </location>
</feature>
<dbReference type="GO" id="GO:0051301">
    <property type="term" value="P:cell division"/>
    <property type="evidence" value="ECO:0007669"/>
    <property type="project" value="UniProtKB-KW"/>
</dbReference>
<dbReference type="InterPro" id="IPR001370">
    <property type="entry name" value="BIR_rpt"/>
</dbReference>
<feature type="region of interest" description="Disordered" evidence="30">
    <location>
        <begin position="5349"/>
        <end position="5410"/>
    </location>
</feature>
<keyword evidence="17" id="KW-0833">Ubl conjugation pathway</keyword>
<keyword evidence="21" id="KW-0472">Membrane</keyword>
<dbReference type="PANTHER" id="PTHR46116">
    <property type="entry name" value="(E3-INDEPENDENT) E2 UBIQUITIN-CONJUGATING ENZYME"/>
    <property type="match status" value="1"/>
</dbReference>
<dbReference type="SUPFAM" id="SSF50978">
    <property type="entry name" value="WD40 repeat-like"/>
    <property type="match status" value="1"/>
</dbReference>
<dbReference type="GO" id="GO:0043066">
    <property type="term" value="P:negative regulation of apoptotic process"/>
    <property type="evidence" value="ECO:0007669"/>
    <property type="project" value="UniProtKB-ARBA"/>
</dbReference>
<feature type="region of interest" description="Disordered" evidence="30">
    <location>
        <begin position="4707"/>
        <end position="4726"/>
    </location>
</feature>
<feature type="compositionally biased region" description="Gly residues" evidence="30">
    <location>
        <begin position="4068"/>
        <end position="4077"/>
    </location>
</feature>
<comment type="subcellular location">
    <subcellularLocation>
        <location evidence="4">Cytoplasm</location>
        <location evidence="4">Cytoskeleton</location>
        <location evidence="4">Microtubule organizing center</location>
        <location evidence="4">Centrosome</location>
    </subcellularLocation>
    <subcellularLocation>
        <location evidence="5">Cytoplasm</location>
        <location evidence="5">Cytoskeleton</location>
        <location evidence="5">Spindle pole</location>
    </subcellularLocation>
    <subcellularLocation>
        <location evidence="1">Endosome</location>
    </subcellularLocation>
    <subcellularLocation>
        <location evidence="2">Golgi apparatus</location>
        <location evidence="2">trans-Golgi network membrane</location>
    </subcellularLocation>
    <subcellularLocation>
        <location evidence="3">Midbody</location>
    </subcellularLocation>
</comment>
<keyword evidence="13" id="KW-0479">Metal-binding</keyword>
<evidence type="ECO:0000259" key="31">
    <source>
        <dbReference type="PROSITE" id="PS50127"/>
    </source>
</evidence>
<evidence type="ECO:0000256" key="4">
    <source>
        <dbReference type="ARBA" id="ARBA00004300"/>
    </source>
</evidence>
<reference evidence="33" key="1">
    <citation type="submission" date="2014-01" db="EMBL/GenBank/DDBJ databases">
        <title>The Genome Sequence of Anopheles farauti FAR1 (V2).</title>
        <authorList>
            <consortium name="The Broad Institute Genomics Platform"/>
            <person name="Neafsey D.E."/>
            <person name="Besansky N."/>
            <person name="Howell P."/>
            <person name="Walton C."/>
            <person name="Young S.K."/>
            <person name="Zeng Q."/>
            <person name="Gargeya S."/>
            <person name="Fitzgerald M."/>
            <person name="Haas B."/>
            <person name="Abouelleil A."/>
            <person name="Allen A.W."/>
            <person name="Alvarado L."/>
            <person name="Arachchi H.M."/>
            <person name="Berlin A.M."/>
            <person name="Chapman S.B."/>
            <person name="Gainer-Dewar J."/>
            <person name="Goldberg J."/>
            <person name="Griggs A."/>
            <person name="Gujja S."/>
            <person name="Hansen M."/>
            <person name="Howarth C."/>
            <person name="Imamovic A."/>
            <person name="Ireland A."/>
            <person name="Larimer J."/>
            <person name="McCowan C."/>
            <person name="Murphy C."/>
            <person name="Pearson M."/>
            <person name="Poon T.W."/>
            <person name="Priest M."/>
            <person name="Roberts A."/>
            <person name="Saif S."/>
            <person name="Shea T."/>
            <person name="Sisk P."/>
            <person name="Sykes S."/>
            <person name="Wortman J."/>
            <person name="Nusbaum C."/>
            <person name="Birren B."/>
        </authorList>
    </citation>
    <scope>NUCLEOTIDE SEQUENCE [LARGE SCALE GENOMIC DNA]</scope>
    <source>
        <strain evidence="33">FAR1</strain>
    </source>
</reference>
<evidence type="ECO:0000256" key="10">
    <source>
        <dbReference type="ARBA" id="ARBA00022679"/>
    </source>
</evidence>
<dbReference type="GO" id="GO:0046872">
    <property type="term" value="F:metal ion binding"/>
    <property type="evidence" value="ECO:0007669"/>
    <property type="project" value="UniProtKB-KW"/>
</dbReference>
<dbReference type="GO" id="GO:0005768">
    <property type="term" value="C:endosome"/>
    <property type="evidence" value="ECO:0007669"/>
    <property type="project" value="UniProtKB-SubCell"/>
</dbReference>
<feature type="compositionally biased region" description="Gly residues" evidence="30">
    <location>
        <begin position="606"/>
        <end position="626"/>
    </location>
</feature>
<keyword evidence="6" id="KW-0963">Cytoplasm</keyword>
<keyword evidence="11" id="KW-0646">Protease inhibitor</keyword>
<feature type="region of interest" description="Disordered" evidence="30">
    <location>
        <begin position="1247"/>
        <end position="1271"/>
    </location>
</feature>
<dbReference type="Pfam" id="PF12356">
    <property type="entry name" value="BIRC6"/>
    <property type="match status" value="1"/>
</dbReference>
<dbReference type="GO" id="GO:0004842">
    <property type="term" value="F:ubiquitin-protein transferase activity"/>
    <property type="evidence" value="ECO:0007669"/>
    <property type="project" value="InterPro"/>
</dbReference>
<evidence type="ECO:0000256" key="11">
    <source>
        <dbReference type="ARBA" id="ARBA00022690"/>
    </source>
</evidence>
<dbReference type="GO" id="GO:0005794">
    <property type="term" value="C:Golgi apparatus"/>
    <property type="evidence" value="ECO:0007669"/>
    <property type="project" value="UniProtKB-SubCell"/>
</dbReference>
<feature type="domain" description="UBC core" evidence="31">
    <location>
        <begin position="5051"/>
        <end position="5218"/>
    </location>
</feature>
<feature type="region of interest" description="Disordered" evidence="30">
    <location>
        <begin position="606"/>
        <end position="631"/>
    </location>
</feature>
<feature type="region of interest" description="Disordered" evidence="30">
    <location>
        <begin position="1826"/>
        <end position="1856"/>
    </location>
</feature>
<dbReference type="InterPro" id="IPR000608">
    <property type="entry name" value="UBC"/>
</dbReference>
<evidence type="ECO:0000256" key="8">
    <source>
        <dbReference type="ARBA" id="ARBA00022574"/>
    </source>
</evidence>
<evidence type="ECO:0000256" key="6">
    <source>
        <dbReference type="ARBA" id="ARBA00022490"/>
    </source>
</evidence>
<evidence type="ECO:0000256" key="19">
    <source>
        <dbReference type="ARBA" id="ARBA00022843"/>
    </source>
</evidence>
<dbReference type="FunFam" id="1.10.1170.10:FF:000001">
    <property type="entry name" value="baculoviral IAP repeat-containing protein 6 isoform X1"/>
    <property type="match status" value="1"/>
</dbReference>
<evidence type="ECO:0000256" key="18">
    <source>
        <dbReference type="ARBA" id="ARBA00022833"/>
    </source>
</evidence>
<evidence type="ECO:0000256" key="21">
    <source>
        <dbReference type="ARBA" id="ARBA00023136"/>
    </source>
</evidence>
<evidence type="ECO:0000256" key="28">
    <source>
        <dbReference type="ARBA" id="ARBA00081222"/>
    </source>
</evidence>
<dbReference type="CDD" id="cd00022">
    <property type="entry name" value="BIR"/>
    <property type="match status" value="1"/>
</dbReference>
<dbReference type="SUPFAM" id="SSF57924">
    <property type="entry name" value="Inhibitor of apoptosis (IAP) repeat"/>
    <property type="match status" value="1"/>
</dbReference>
<feature type="compositionally biased region" description="Polar residues" evidence="30">
    <location>
        <begin position="3138"/>
        <end position="3147"/>
    </location>
</feature>
<feature type="coiled-coil region" evidence="29">
    <location>
        <begin position="2368"/>
        <end position="2402"/>
    </location>
</feature>
<dbReference type="GO" id="GO:0042127">
    <property type="term" value="P:regulation of cell population proliferation"/>
    <property type="evidence" value="ECO:0007669"/>
    <property type="project" value="UniProtKB-ARBA"/>
</dbReference>
<feature type="region of interest" description="Disordered" evidence="30">
    <location>
        <begin position="880"/>
        <end position="901"/>
    </location>
</feature>
<evidence type="ECO:0000256" key="22">
    <source>
        <dbReference type="ARBA" id="ARBA00023212"/>
    </source>
</evidence>
<feature type="compositionally biased region" description="Polar residues" evidence="30">
    <location>
        <begin position="5387"/>
        <end position="5405"/>
    </location>
</feature>
<feature type="region of interest" description="Disordered" evidence="30">
    <location>
        <begin position="4476"/>
        <end position="4497"/>
    </location>
</feature>
<evidence type="ECO:0000256" key="24">
    <source>
        <dbReference type="ARBA" id="ARBA00060909"/>
    </source>
</evidence>
<dbReference type="PANTHER" id="PTHR46116:SF39">
    <property type="entry name" value="BACULOVIRAL IAP REPEAT-CONTAINING PROTEIN 6"/>
    <property type="match status" value="1"/>
</dbReference>
<evidence type="ECO:0000256" key="7">
    <source>
        <dbReference type="ARBA" id="ARBA00022553"/>
    </source>
</evidence>
<feature type="region of interest" description="Disordered" evidence="30">
    <location>
        <begin position="3397"/>
        <end position="3442"/>
    </location>
</feature>
<dbReference type="Gene3D" id="1.10.1170.10">
    <property type="entry name" value="Inhibitor Of Apoptosis Protein (2mihbC-IAP-1), Chain A"/>
    <property type="match status" value="1"/>
</dbReference>
<feature type="compositionally biased region" description="Gly residues" evidence="30">
    <location>
        <begin position="1834"/>
        <end position="1856"/>
    </location>
</feature>
<proteinExistence type="inferred from homology"/>
<dbReference type="GO" id="GO:0004869">
    <property type="term" value="F:cysteine-type endopeptidase inhibitor activity"/>
    <property type="evidence" value="ECO:0007669"/>
    <property type="project" value="TreeGrafter"/>
</dbReference>
<dbReference type="VEuPathDB" id="VectorBase:AFAF020878"/>
<feature type="region of interest" description="Disordered" evidence="30">
    <location>
        <begin position="4042"/>
        <end position="4086"/>
    </location>
</feature>
<dbReference type="SUPFAM" id="SSF48371">
    <property type="entry name" value="ARM repeat"/>
    <property type="match status" value="1"/>
</dbReference>
<feature type="compositionally biased region" description="Low complexity" evidence="30">
    <location>
        <begin position="1645"/>
        <end position="1660"/>
    </location>
</feature>
<dbReference type="EnsemblMetazoa" id="AFAF020878-RA">
    <property type="protein sequence ID" value="AFAF020878-PA"/>
    <property type="gene ID" value="AFAF020878"/>
</dbReference>
<keyword evidence="18" id="KW-0862">Zinc</keyword>
<evidence type="ECO:0000256" key="26">
    <source>
        <dbReference type="ARBA" id="ARBA00075349"/>
    </source>
</evidence>
<keyword evidence="19" id="KW-0832">Ubl conjugation</keyword>
<dbReference type="CDD" id="cd23810">
    <property type="entry name" value="UBCc_BIRC6"/>
    <property type="match status" value="1"/>
</dbReference>
<evidence type="ECO:0000256" key="3">
    <source>
        <dbReference type="ARBA" id="ARBA00004214"/>
    </source>
</evidence>
<keyword evidence="8" id="KW-0853">WD repeat</keyword>
<feature type="region of interest" description="Disordered" evidence="30">
    <location>
        <begin position="3129"/>
        <end position="3216"/>
    </location>
</feature>
<feature type="compositionally biased region" description="Low complexity" evidence="30">
    <location>
        <begin position="5463"/>
        <end position="5493"/>
    </location>
</feature>
<keyword evidence="20" id="KW-0333">Golgi apparatus</keyword>
<feature type="compositionally biased region" description="Gly residues" evidence="30">
    <location>
        <begin position="3400"/>
        <end position="3431"/>
    </location>
</feature>
<keyword evidence="12" id="KW-0053">Apoptosis</keyword>
<dbReference type="SMART" id="SM00212">
    <property type="entry name" value="UBCc"/>
    <property type="match status" value="1"/>
</dbReference>
<evidence type="ECO:0000256" key="1">
    <source>
        <dbReference type="ARBA" id="ARBA00004177"/>
    </source>
</evidence>
<dbReference type="InterPro" id="IPR016024">
    <property type="entry name" value="ARM-type_fold"/>
</dbReference>
<dbReference type="GO" id="GO:0016567">
    <property type="term" value="P:protein ubiquitination"/>
    <property type="evidence" value="ECO:0007669"/>
    <property type="project" value="UniProtKB-ARBA"/>
</dbReference>